<comment type="caution">
    <text evidence="1">The sequence shown here is derived from an EMBL/GenBank/DDBJ whole genome shotgun (WGS) entry which is preliminary data.</text>
</comment>
<protein>
    <submittedName>
        <fullName evidence="1">Uncharacterized protein</fullName>
    </submittedName>
</protein>
<keyword evidence="2" id="KW-1185">Reference proteome</keyword>
<accession>A0A837ZZU7</accession>
<reference evidence="1 2" key="1">
    <citation type="submission" date="2020-07" db="EMBL/GenBank/DDBJ databases">
        <title>Genome of Haloechinothrix sp.</title>
        <authorList>
            <person name="Tang S.-K."/>
            <person name="Yang L."/>
            <person name="Zhu W.-Y."/>
        </authorList>
    </citation>
    <scope>NUCLEOTIDE SEQUENCE [LARGE SCALE GENOMIC DNA]</scope>
    <source>
        <strain evidence="1 2">YIM 98757</strain>
    </source>
</reference>
<evidence type="ECO:0000313" key="2">
    <source>
        <dbReference type="Proteomes" id="UP000582974"/>
    </source>
</evidence>
<dbReference type="Proteomes" id="UP000582974">
    <property type="component" value="Unassembled WGS sequence"/>
</dbReference>
<name>A0A837ZZU7_9PSEU</name>
<gene>
    <name evidence="1" type="ORF">H0B56_02125</name>
</gene>
<dbReference type="EMBL" id="JACCKD010000001">
    <property type="protein sequence ID" value="MBA0124333.1"/>
    <property type="molecule type" value="Genomic_DNA"/>
</dbReference>
<proteinExistence type="predicted"/>
<dbReference type="RefSeq" id="WP_180891210.1">
    <property type="nucleotide sequence ID" value="NZ_JACCKD010000001.1"/>
</dbReference>
<dbReference type="AlphaFoldDB" id="A0A837ZZU7"/>
<organism evidence="1 2">
    <name type="scientific">Haloechinothrix aidingensis</name>
    <dbReference type="NCBI Taxonomy" id="2752311"/>
    <lineage>
        <taxon>Bacteria</taxon>
        <taxon>Bacillati</taxon>
        <taxon>Actinomycetota</taxon>
        <taxon>Actinomycetes</taxon>
        <taxon>Pseudonocardiales</taxon>
        <taxon>Pseudonocardiaceae</taxon>
        <taxon>Haloechinothrix</taxon>
    </lineage>
</organism>
<sequence length="121" mass="13065">MSARGREPEAEHLAALRRSVAAGFGFLHLHDHGGLAAIHAERWRDGAVDTVTVRAAGEALAARYRAEDYGRAGAHPLWQATGSVADVIDRLLELPPHGTPAAPSRAVRPRDQLWLPQGVRL</sequence>
<evidence type="ECO:0000313" key="1">
    <source>
        <dbReference type="EMBL" id="MBA0124333.1"/>
    </source>
</evidence>